<evidence type="ECO:0000313" key="4">
    <source>
        <dbReference type="EMBL" id="RTH13760.1"/>
    </source>
</evidence>
<dbReference type="RefSeq" id="WP_126203751.1">
    <property type="nucleotide sequence ID" value="NZ_PELV01000428.1"/>
</dbReference>
<dbReference type="SUPFAM" id="SSF50692">
    <property type="entry name" value="ADC-like"/>
    <property type="match status" value="1"/>
</dbReference>
<dbReference type="SUPFAM" id="SSF51735">
    <property type="entry name" value="NAD(P)-binding Rossmann-fold domains"/>
    <property type="match status" value="1"/>
</dbReference>
<name>A0A430RI20_THESC</name>
<protein>
    <submittedName>
        <fullName evidence="4">N-acetyl-gamma-glutamyl-phosphate reductase</fullName>
    </submittedName>
</protein>
<dbReference type="CDD" id="cd02786">
    <property type="entry name" value="MopB_CT_3"/>
    <property type="match status" value="1"/>
</dbReference>
<dbReference type="SMART" id="SM00859">
    <property type="entry name" value="Semialdhyde_dh"/>
    <property type="match status" value="1"/>
</dbReference>
<dbReference type="InterPro" id="IPR006657">
    <property type="entry name" value="MoPterin_dinucl-bd_dom"/>
</dbReference>
<evidence type="ECO:0000259" key="3">
    <source>
        <dbReference type="SMART" id="SM00859"/>
    </source>
</evidence>
<dbReference type="EMBL" id="PELV01000428">
    <property type="protein sequence ID" value="RTH13760.1"/>
    <property type="molecule type" value="Genomic_DNA"/>
</dbReference>
<dbReference type="Pfam" id="PF01568">
    <property type="entry name" value="Molydop_binding"/>
    <property type="match status" value="1"/>
</dbReference>
<dbReference type="InterPro" id="IPR000706">
    <property type="entry name" value="AGPR_type-1"/>
</dbReference>
<feature type="active site" evidence="2">
    <location>
        <position position="150"/>
    </location>
</feature>
<sequence length="357" mass="38981">MSAGKKTLSIVGASGYAGGEFLRLALSHPHLEVKQVTSRRFAGEPVAFVHPNLRGRTNLKFIPPEKLEPADILVLSLPHGVFAQEFERYADLAPILIDLSADFRLKDLDLYRKYYGEHPRPELLGRFVYALPELYRERLKEADWMAGAGCNATATLLGLYPLLKGGVLKPGPIFVTLLISTSAAGAEPSPASHHPERAGSIRVYKPTGHRHTAEVVENLPGKPEVHLTAIATDRVRGILLTPPAHRFLNTTYGNVQALVEAEGGEPRLLIHPKDAEERGIAEGMLVYIHSPQGRVVRKAKVTEAPMPGTVVLEGTWWEKWAPDGKGINHLTAETLTDLGGGSTFHSTPVEVEPLRLA</sequence>
<gene>
    <name evidence="4" type="primary">argC</name>
    <name evidence="4" type="ORF">CSW41_13390</name>
</gene>
<comment type="caution">
    <text evidence="4">The sequence shown here is derived from an EMBL/GenBank/DDBJ whole genome shotgun (WGS) entry which is preliminary data.</text>
</comment>
<dbReference type="PROSITE" id="PS01224">
    <property type="entry name" value="ARGC"/>
    <property type="match status" value="1"/>
</dbReference>
<dbReference type="InterPro" id="IPR050085">
    <property type="entry name" value="AGPR"/>
</dbReference>
<evidence type="ECO:0000313" key="5">
    <source>
        <dbReference type="Proteomes" id="UP000287439"/>
    </source>
</evidence>
<proteinExistence type="predicted"/>
<dbReference type="InterPro" id="IPR036291">
    <property type="entry name" value="NAD(P)-bd_dom_sf"/>
</dbReference>
<organism evidence="4 5">
    <name type="scientific">Thermus scotoductus</name>
    <dbReference type="NCBI Taxonomy" id="37636"/>
    <lineage>
        <taxon>Bacteria</taxon>
        <taxon>Thermotogati</taxon>
        <taxon>Deinococcota</taxon>
        <taxon>Deinococci</taxon>
        <taxon>Thermales</taxon>
        <taxon>Thermaceae</taxon>
        <taxon>Thermus</taxon>
    </lineage>
</organism>
<dbReference type="InterPro" id="IPR023013">
    <property type="entry name" value="AGPR_AS"/>
</dbReference>
<dbReference type="Proteomes" id="UP000287439">
    <property type="component" value="Unassembled WGS sequence"/>
</dbReference>
<evidence type="ECO:0000256" key="2">
    <source>
        <dbReference type="PROSITE-ProRule" id="PRU10010"/>
    </source>
</evidence>
<dbReference type="PANTHER" id="PTHR32338:SF11">
    <property type="entry name" value="[LYSW]-L-2-AMINOADIPATE_[LYSW]-L-GLUTAMATE PHOSPHATE REDUCTASE-RELATED"/>
    <property type="match status" value="1"/>
</dbReference>
<evidence type="ECO:0000256" key="1">
    <source>
        <dbReference type="ARBA" id="ARBA00029440"/>
    </source>
</evidence>
<dbReference type="Gene3D" id="3.40.50.720">
    <property type="entry name" value="NAD(P)-binding Rossmann-like Domain"/>
    <property type="match status" value="1"/>
</dbReference>
<accession>A0A430RI20</accession>
<dbReference type="Pfam" id="PF01118">
    <property type="entry name" value="Semialdhyde_dh"/>
    <property type="match status" value="1"/>
</dbReference>
<dbReference type="GO" id="GO:0043546">
    <property type="term" value="F:molybdopterin cofactor binding"/>
    <property type="evidence" value="ECO:0007669"/>
    <property type="project" value="InterPro"/>
</dbReference>
<dbReference type="InterPro" id="IPR009010">
    <property type="entry name" value="Asp_de-COase-like_dom_sf"/>
</dbReference>
<comment type="pathway">
    <text evidence="1">Amino-acid biosynthesis.</text>
</comment>
<feature type="domain" description="Semialdehyde dehydrogenase NAD-binding" evidence="3">
    <location>
        <begin position="7"/>
        <end position="142"/>
    </location>
</feature>
<dbReference type="GO" id="GO:0051287">
    <property type="term" value="F:NAD binding"/>
    <property type="evidence" value="ECO:0007669"/>
    <property type="project" value="InterPro"/>
</dbReference>
<dbReference type="Gene3D" id="2.40.40.20">
    <property type="match status" value="1"/>
</dbReference>
<dbReference type="AlphaFoldDB" id="A0A430RI20"/>
<dbReference type="GO" id="GO:0003942">
    <property type="term" value="F:N-acetyl-gamma-glutamyl-phosphate reductase activity"/>
    <property type="evidence" value="ECO:0007669"/>
    <property type="project" value="InterPro"/>
</dbReference>
<reference evidence="4 5" key="1">
    <citation type="journal article" date="2019" name="Extremophiles">
        <title>Biogeography of thermophiles and predominance of Thermus scotoductus in domestic water heaters.</title>
        <authorList>
            <person name="Wilpiszeski R.L."/>
            <person name="Zhang Z."/>
            <person name="House C.H."/>
        </authorList>
    </citation>
    <scope>NUCLEOTIDE SEQUENCE [LARGE SCALE GENOMIC DNA]</scope>
    <source>
        <strain evidence="4 5">28_S28</strain>
    </source>
</reference>
<dbReference type="CDD" id="cd24151">
    <property type="entry name" value="AGPR_1_N_LysY"/>
    <property type="match status" value="1"/>
</dbReference>
<dbReference type="GO" id="GO:0006526">
    <property type="term" value="P:L-arginine biosynthetic process"/>
    <property type="evidence" value="ECO:0007669"/>
    <property type="project" value="InterPro"/>
</dbReference>
<dbReference type="InterPro" id="IPR000534">
    <property type="entry name" value="Semialdehyde_DH_NAD-bd"/>
</dbReference>
<dbReference type="NCBIfam" id="TIGR01850">
    <property type="entry name" value="argC"/>
    <property type="match status" value="1"/>
</dbReference>
<dbReference type="PANTHER" id="PTHR32338">
    <property type="entry name" value="N-ACETYL-GAMMA-GLUTAMYL-PHOSPHATE REDUCTASE, CHLOROPLASTIC-RELATED-RELATED"/>
    <property type="match status" value="1"/>
</dbReference>
<dbReference type="GO" id="GO:0070401">
    <property type="term" value="F:NADP+ binding"/>
    <property type="evidence" value="ECO:0007669"/>
    <property type="project" value="InterPro"/>
</dbReference>
<dbReference type="InterPro" id="IPR037920">
    <property type="entry name" value="YoaE_C"/>
</dbReference>